<feature type="signal peptide" evidence="1">
    <location>
        <begin position="1"/>
        <end position="24"/>
    </location>
</feature>
<dbReference type="Proteomes" id="UP000235786">
    <property type="component" value="Unassembled WGS sequence"/>
</dbReference>
<dbReference type="AlphaFoldDB" id="A0A2J6QSD3"/>
<proteinExistence type="predicted"/>
<organism evidence="2 3">
    <name type="scientific">Hyaloscypha variabilis (strain UAMH 11265 / GT02V1 / F)</name>
    <name type="common">Meliniomyces variabilis</name>
    <dbReference type="NCBI Taxonomy" id="1149755"/>
    <lineage>
        <taxon>Eukaryota</taxon>
        <taxon>Fungi</taxon>
        <taxon>Dikarya</taxon>
        <taxon>Ascomycota</taxon>
        <taxon>Pezizomycotina</taxon>
        <taxon>Leotiomycetes</taxon>
        <taxon>Helotiales</taxon>
        <taxon>Hyaloscyphaceae</taxon>
        <taxon>Hyaloscypha</taxon>
        <taxon>Hyaloscypha variabilis</taxon>
    </lineage>
</organism>
<sequence length="379" mass="41389">MHFTSRSGLPLIVAFLSICLQARCDPISNQTFTYPRGANSSSPDVSDLFIHINDSVVVEYTILPSTTAVGIDVICYQSILDAQVNETWIFSDTADYGGRENLQHYENTGKIKFDLRNDTGRLKNGGPYCRFMLFNDTIDNCSWDPWDPSLNMGANYSIPLFYSAVFQGSSESNWTHAPVIWTSSGVQNGTSNTSSTVAASIVEVVCPQSGIPPKAIPVYRLDIWPPLADNAEIPQYNTVAFAVLGSFISIALAVAPGKPNAGPTTLTNRQTTSAIDFTLYKTTQPGYEDQCWTPVEVVHVAPADVGDCNTADFYTLQINSLADGWNCFVNVYTDDRCLTTSVGGAHYDPYNWTCSFPTDLGLVDLQSWSVACLLPPGSE</sequence>
<accession>A0A2J6QSD3</accession>
<dbReference type="EMBL" id="KZ613977">
    <property type="protein sequence ID" value="PMD29171.1"/>
    <property type="molecule type" value="Genomic_DNA"/>
</dbReference>
<protein>
    <submittedName>
        <fullName evidence="2">Uncharacterized protein</fullName>
    </submittedName>
</protein>
<evidence type="ECO:0000313" key="3">
    <source>
        <dbReference type="Proteomes" id="UP000235786"/>
    </source>
</evidence>
<evidence type="ECO:0000313" key="2">
    <source>
        <dbReference type="EMBL" id="PMD29171.1"/>
    </source>
</evidence>
<name>A0A2J6QSD3_HYAVF</name>
<gene>
    <name evidence="2" type="ORF">L207DRAFT_593761</name>
</gene>
<evidence type="ECO:0000256" key="1">
    <source>
        <dbReference type="SAM" id="SignalP"/>
    </source>
</evidence>
<dbReference type="OrthoDB" id="3599447at2759"/>
<keyword evidence="3" id="KW-1185">Reference proteome</keyword>
<feature type="chain" id="PRO_5014316997" evidence="1">
    <location>
        <begin position="25"/>
        <end position="379"/>
    </location>
</feature>
<reference evidence="2 3" key="1">
    <citation type="submission" date="2016-04" db="EMBL/GenBank/DDBJ databases">
        <title>A degradative enzymes factory behind the ericoid mycorrhizal symbiosis.</title>
        <authorList>
            <consortium name="DOE Joint Genome Institute"/>
            <person name="Martino E."/>
            <person name="Morin E."/>
            <person name="Grelet G."/>
            <person name="Kuo A."/>
            <person name="Kohler A."/>
            <person name="Daghino S."/>
            <person name="Barry K."/>
            <person name="Choi C."/>
            <person name="Cichocki N."/>
            <person name="Clum A."/>
            <person name="Copeland A."/>
            <person name="Hainaut M."/>
            <person name="Haridas S."/>
            <person name="Labutti K."/>
            <person name="Lindquist E."/>
            <person name="Lipzen A."/>
            <person name="Khouja H.-R."/>
            <person name="Murat C."/>
            <person name="Ohm R."/>
            <person name="Olson A."/>
            <person name="Spatafora J."/>
            <person name="Veneault-Fourrey C."/>
            <person name="Henrissat B."/>
            <person name="Grigoriev I."/>
            <person name="Martin F."/>
            <person name="Perotto S."/>
        </authorList>
    </citation>
    <scope>NUCLEOTIDE SEQUENCE [LARGE SCALE GENOMIC DNA]</scope>
    <source>
        <strain evidence="2 3">F</strain>
    </source>
</reference>
<keyword evidence="1" id="KW-0732">Signal</keyword>